<dbReference type="Pfam" id="PF05025">
    <property type="entry name" value="RbsD_FucU"/>
    <property type="match status" value="1"/>
</dbReference>
<dbReference type="GO" id="GO:0036373">
    <property type="term" value="F:L-fucose mutarotase activity"/>
    <property type="evidence" value="ECO:0007669"/>
    <property type="project" value="UniProtKB-EC"/>
</dbReference>
<dbReference type="PANTHER" id="PTHR31690">
    <property type="entry name" value="FUCOSE MUTAROTASE"/>
    <property type="match status" value="1"/>
</dbReference>
<dbReference type="Gene3D" id="3.40.1650.10">
    <property type="entry name" value="RbsD-like domain"/>
    <property type="match status" value="1"/>
</dbReference>
<dbReference type="GO" id="GO:0006004">
    <property type="term" value="P:fucose metabolic process"/>
    <property type="evidence" value="ECO:0007669"/>
    <property type="project" value="TreeGrafter"/>
</dbReference>
<keyword evidence="5" id="KW-1185">Reference proteome</keyword>
<dbReference type="EMBL" id="JAEKMH010000005">
    <property type="protein sequence ID" value="MBJ3786724.1"/>
    <property type="molecule type" value="Genomic_DNA"/>
</dbReference>
<dbReference type="SUPFAM" id="SSF102546">
    <property type="entry name" value="RbsD-like"/>
    <property type="match status" value="1"/>
</dbReference>
<organism evidence="4 5">
    <name type="scientific">Devosia sediminis</name>
    <dbReference type="NCBI Taxonomy" id="2798801"/>
    <lineage>
        <taxon>Bacteria</taxon>
        <taxon>Pseudomonadati</taxon>
        <taxon>Pseudomonadota</taxon>
        <taxon>Alphaproteobacteria</taxon>
        <taxon>Hyphomicrobiales</taxon>
        <taxon>Devosiaceae</taxon>
        <taxon>Devosia</taxon>
    </lineage>
</organism>
<reference evidence="4" key="1">
    <citation type="submission" date="2020-12" db="EMBL/GenBank/DDBJ databases">
        <title>Devosia sp. MSA67 isolated from Mo River.</title>
        <authorList>
            <person name="Ma F."/>
            <person name="Zi Z."/>
        </authorList>
    </citation>
    <scope>NUCLEOTIDE SEQUENCE</scope>
    <source>
        <strain evidence="4">MSA67</strain>
    </source>
</reference>
<dbReference type="InterPro" id="IPR007721">
    <property type="entry name" value="RbsD_FucU"/>
</dbReference>
<dbReference type="Proteomes" id="UP000602124">
    <property type="component" value="Unassembled WGS sequence"/>
</dbReference>
<protein>
    <submittedName>
        <fullName evidence="4">Ribose ABC transporter</fullName>
    </submittedName>
</protein>
<evidence type="ECO:0000313" key="4">
    <source>
        <dbReference type="EMBL" id="MBJ3786724.1"/>
    </source>
</evidence>
<comment type="catalytic activity">
    <reaction evidence="3">
        <text>alpha-L-fucose = beta-L-fucose</text>
        <dbReference type="Rhea" id="RHEA:25580"/>
        <dbReference type="ChEBI" id="CHEBI:42548"/>
        <dbReference type="ChEBI" id="CHEBI:42589"/>
        <dbReference type="EC" id="5.1.3.29"/>
    </reaction>
</comment>
<dbReference type="InterPro" id="IPR023750">
    <property type="entry name" value="RbsD-like_sf"/>
</dbReference>
<dbReference type="InterPro" id="IPR050443">
    <property type="entry name" value="RbsD/FucU_mutarotase"/>
</dbReference>
<name>A0A934MSS2_9HYPH</name>
<proteinExistence type="predicted"/>
<evidence type="ECO:0000256" key="2">
    <source>
        <dbReference type="ARBA" id="ARBA00023235"/>
    </source>
</evidence>
<dbReference type="GO" id="GO:0062193">
    <property type="term" value="F:D-ribose pyranase activity"/>
    <property type="evidence" value="ECO:0007669"/>
    <property type="project" value="UniProtKB-EC"/>
</dbReference>
<keyword evidence="2" id="KW-0413">Isomerase</keyword>
<gene>
    <name evidence="4" type="ORF">JEQ47_18510</name>
</gene>
<comment type="caution">
    <text evidence="4">The sequence shown here is derived from an EMBL/GenBank/DDBJ whole genome shotgun (WGS) entry which is preliminary data.</text>
</comment>
<dbReference type="GO" id="GO:0042806">
    <property type="term" value="F:fucose binding"/>
    <property type="evidence" value="ECO:0007669"/>
    <property type="project" value="TreeGrafter"/>
</dbReference>
<comment type="catalytic activity">
    <reaction evidence="1">
        <text>beta-D-ribopyranose = beta-D-ribofuranose</text>
        <dbReference type="Rhea" id="RHEA:25432"/>
        <dbReference type="ChEBI" id="CHEBI:27476"/>
        <dbReference type="ChEBI" id="CHEBI:47002"/>
        <dbReference type="EC" id="5.4.99.62"/>
    </reaction>
</comment>
<dbReference type="PANTHER" id="PTHR31690:SF4">
    <property type="entry name" value="FUCOSE MUTAROTASE"/>
    <property type="match status" value="1"/>
</dbReference>
<dbReference type="AlphaFoldDB" id="A0A934MSS2"/>
<sequence>MLKNIPPLLGPELLSTLRAMGHGDEIVIADANFPAEFLGPLVIRADGISATDIVDAILTVMPLDDFVDEAAISMAVVGDLTAEPPIFGEFKALLARHEPGQGFSTIERFAFYDRARKAAAVIQTGEARLYGNIILKKGVIRPASA</sequence>
<accession>A0A934MSS2</accession>
<dbReference type="RefSeq" id="WP_198877926.1">
    <property type="nucleotide sequence ID" value="NZ_JAEKMH010000005.1"/>
</dbReference>
<evidence type="ECO:0000313" key="5">
    <source>
        <dbReference type="Proteomes" id="UP000602124"/>
    </source>
</evidence>
<evidence type="ECO:0000256" key="1">
    <source>
        <dbReference type="ARBA" id="ARBA00000223"/>
    </source>
</evidence>
<evidence type="ECO:0000256" key="3">
    <source>
        <dbReference type="ARBA" id="ARBA00036324"/>
    </source>
</evidence>